<keyword evidence="1" id="KW-0472">Membrane</keyword>
<keyword evidence="1" id="KW-0812">Transmembrane</keyword>
<dbReference type="RefSeq" id="WP_344743693.1">
    <property type="nucleotide sequence ID" value="NZ_BAAAWW010000029.1"/>
</dbReference>
<reference evidence="2 3" key="1">
    <citation type="submission" date="2024-09" db="EMBL/GenBank/DDBJ databases">
        <authorList>
            <person name="Sun Q."/>
            <person name="Mori K."/>
        </authorList>
    </citation>
    <scope>NUCLEOTIDE SEQUENCE [LARGE SCALE GENOMIC DNA]</scope>
    <source>
        <strain evidence="2 3">JCM 3028</strain>
    </source>
</reference>
<gene>
    <name evidence="2" type="ORF">ACFFRH_00605</name>
</gene>
<keyword evidence="1" id="KW-1133">Transmembrane helix</keyword>
<proteinExistence type="predicted"/>
<name>A0ABV5T4K1_9ACTN</name>
<dbReference type="Proteomes" id="UP001589610">
    <property type="component" value="Unassembled WGS sequence"/>
</dbReference>
<organism evidence="2 3">
    <name type="scientific">Streptosporangium vulgare</name>
    <dbReference type="NCBI Taxonomy" id="46190"/>
    <lineage>
        <taxon>Bacteria</taxon>
        <taxon>Bacillati</taxon>
        <taxon>Actinomycetota</taxon>
        <taxon>Actinomycetes</taxon>
        <taxon>Streptosporangiales</taxon>
        <taxon>Streptosporangiaceae</taxon>
        <taxon>Streptosporangium</taxon>
    </lineage>
</organism>
<dbReference type="EMBL" id="JBHMBS010000001">
    <property type="protein sequence ID" value="MFB9673969.1"/>
    <property type="molecule type" value="Genomic_DNA"/>
</dbReference>
<keyword evidence="3" id="KW-1185">Reference proteome</keyword>
<protein>
    <submittedName>
        <fullName evidence="2">Uncharacterized protein</fullName>
    </submittedName>
</protein>
<feature type="transmembrane region" description="Helical" evidence="1">
    <location>
        <begin position="34"/>
        <end position="53"/>
    </location>
</feature>
<evidence type="ECO:0000256" key="1">
    <source>
        <dbReference type="SAM" id="Phobius"/>
    </source>
</evidence>
<sequence length="61" mass="6026">MFSVPGLLVVAATAVIATLACALALVAGSAWPLSLLSGVAAGAATLSVLSRLLDDGHRLRP</sequence>
<evidence type="ECO:0000313" key="2">
    <source>
        <dbReference type="EMBL" id="MFB9673969.1"/>
    </source>
</evidence>
<comment type="caution">
    <text evidence="2">The sequence shown here is derived from an EMBL/GenBank/DDBJ whole genome shotgun (WGS) entry which is preliminary data.</text>
</comment>
<accession>A0ABV5T4K1</accession>
<evidence type="ECO:0000313" key="3">
    <source>
        <dbReference type="Proteomes" id="UP001589610"/>
    </source>
</evidence>